<feature type="signal peptide" evidence="2">
    <location>
        <begin position="1"/>
        <end position="18"/>
    </location>
</feature>
<comment type="caution">
    <text evidence="3">The sequence shown here is derived from an EMBL/GenBank/DDBJ whole genome shotgun (WGS) entry which is preliminary data.</text>
</comment>
<evidence type="ECO:0000256" key="1">
    <source>
        <dbReference type="SAM" id="MobiDB-lite"/>
    </source>
</evidence>
<dbReference type="Proteomes" id="UP000233551">
    <property type="component" value="Unassembled WGS sequence"/>
</dbReference>
<protein>
    <submittedName>
        <fullName evidence="3">Uncharacterized protein</fullName>
    </submittedName>
</protein>
<keyword evidence="4" id="KW-1185">Reference proteome</keyword>
<keyword evidence="2" id="KW-0732">Signal</keyword>
<evidence type="ECO:0000313" key="4">
    <source>
        <dbReference type="Proteomes" id="UP000233551"/>
    </source>
</evidence>
<organism evidence="3 4">
    <name type="scientific">Punica granatum</name>
    <name type="common">Pomegranate</name>
    <dbReference type="NCBI Taxonomy" id="22663"/>
    <lineage>
        <taxon>Eukaryota</taxon>
        <taxon>Viridiplantae</taxon>
        <taxon>Streptophyta</taxon>
        <taxon>Embryophyta</taxon>
        <taxon>Tracheophyta</taxon>
        <taxon>Spermatophyta</taxon>
        <taxon>Magnoliopsida</taxon>
        <taxon>eudicotyledons</taxon>
        <taxon>Gunneridae</taxon>
        <taxon>Pentapetalae</taxon>
        <taxon>rosids</taxon>
        <taxon>malvids</taxon>
        <taxon>Myrtales</taxon>
        <taxon>Lythraceae</taxon>
        <taxon>Punica</taxon>
    </lineage>
</organism>
<reference evidence="3 4" key="1">
    <citation type="submission" date="2017-11" db="EMBL/GenBank/DDBJ databases">
        <title>De-novo sequencing of pomegranate (Punica granatum L.) genome.</title>
        <authorList>
            <person name="Akparov Z."/>
            <person name="Amiraslanov A."/>
            <person name="Hajiyeva S."/>
            <person name="Abbasov M."/>
            <person name="Kaur K."/>
            <person name="Hamwieh A."/>
            <person name="Solovyev V."/>
            <person name="Salamov A."/>
            <person name="Braich B."/>
            <person name="Kosarev P."/>
            <person name="Mahmoud A."/>
            <person name="Hajiyev E."/>
            <person name="Babayeva S."/>
            <person name="Izzatullayeva V."/>
            <person name="Mammadov A."/>
            <person name="Mammadov A."/>
            <person name="Sharifova S."/>
            <person name="Ojaghi J."/>
            <person name="Eynullazada K."/>
            <person name="Bayramov B."/>
            <person name="Abdulazimova A."/>
            <person name="Shahmuradov I."/>
        </authorList>
    </citation>
    <scope>NUCLEOTIDE SEQUENCE [LARGE SCALE GENOMIC DNA]</scope>
    <source>
        <strain evidence="4">cv. AG2017</strain>
        <tissue evidence="3">Leaf</tissue>
    </source>
</reference>
<evidence type="ECO:0000313" key="3">
    <source>
        <dbReference type="EMBL" id="PKI66607.1"/>
    </source>
</evidence>
<feature type="chain" id="PRO_5014136201" evidence="2">
    <location>
        <begin position="19"/>
        <end position="458"/>
    </location>
</feature>
<feature type="region of interest" description="Disordered" evidence="1">
    <location>
        <begin position="436"/>
        <end position="458"/>
    </location>
</feature>
<feature type="region of interest" description="Disordered" evidence="1">
    <location>
        <begin position="130"/>
        <end position="158"/>
    </location>
</feature>
<accession>A0A2I0KDL9</accession>
<evidence type="ECO:0000256" key="2">
    <source>
        <dbReference type="SAM" id="SignalP"/>
    </source>
</evidence>
<name>A0A2I0KDL9_PUNGR</name>
<dbReference type="EMBL" id="PGOL01000662">
    <property type="protein sequence ID" value="PKI66607.1"/>
    <property type="molecule type" value="Genomic_DNA"/>
</dbReference>
<gene>
    <name evidence="3" type="ORF">CRG98_012949</name>
</gene>
<dbReference type="STRING" id="22663.A0A2I0KDL9"/>
<proteinExistence type="predicted"/>
<dbReference type="AlphaFoldDB" id="A0A2I0KDL9"/>
<feature type="compositionally biased region" description="Basic and acidic residues" evidence="1">
    <location>
        <begin position="136"/>
        <end position="147"/>
    </location>
</feature>
<sequence length="458" mass="49057">MLHITNLLLLRYLLAAAASRVLRFFGSRLVSKNLLRLHSCSTPAFTTSLLNRLTSVSSGSLSSGASFTLQYTFLKSNLLFCGTPFSNILSSRTGSPDTAGMFAFVSTRYRTDKVLAVLTGARGCPSLSDTSGAHARRSECGRSWRDGGEEEEEEGEERERWWRCRGHGTGASELQLVVYRDRTNGLAKLRVDSSALDRLAACRSSPSAAHQISFPSQFTPEESRASLTVLLNRLLLSGASSTRTVIPVLFSTSLNSRESLLDLGPLSVTDEELSILERSEANLIGVCALLDYQSTLLSTVVDAVAALSCEAIKADVSSFNSVDAGDVFTSKDEIGVSSDMKVLLNGSKLVGKVEVEAVHSILKIHATLRKVVKSVHLEMRANLNSVVKVGKAGSWRDGAVEAGATALLPLASALQNVGESSLLRTKMNLDLITAEKKSEEEEEEGGLGEGNCCCGAAD</sequence>